<reference evidence="2" key="1">
    <citation type="submission" date="2021-06" db="EMBL/GenBank/DDBJ databases">
        <title>Comparative genomics, transcriptomics and evolutionary studies reveal genomic signatures of adaptation to plant cell wall in hemibiotrophic fungi.</title>
        <authorList>
            <consortium name="DOE Joint Genome Institute"/>
            <person name="Baroncelli R."/>
            <person name="Diaz J.F."/>
            <person name="Benocci T."/>
            <person name="Peng M."/>
            <person name="Battaglia E."/>
            <person name="Haridas S."/>
            <person name="Andreopoulos W."/>
            <person name="Labutti K."/>
            <person name="Pangilinan J."/>
            <person name="Floch G.L."/>
            <person name="Makela M.R."/>
            <person name="Henrissat B."/>
            <person name="Grigoriev I.V."/>
            <person name="Crouch J.A."/>
            <person name="De Vries R.P."/>
            <person name="Sukno S.A."/>
            <person name="Thon M.R."/>
        </authorList>
    </citation>
    <scope>NUCLEOTIDE SEQUENCE</scope>
    <source>
        <strain evidence="2">CBS 102054</strain>
    </source>
</reference>
<feature type="region of interest" description="Disordered" evidence="1">
    <location>
        <begin position="133"/>
        <end position="160"/>
    </location>
</feature>
<dbReference type="GeneID" id="85466250"/>
<dbReference type="EMBL" id="JAHMHQ010000022">
    <property type="protein sequence ID" value="KAK1624945.1"/>
    <property type="molecule type" value="Genomic_DNA"/>
</dbReference>
<dbReference type="Proteomes" id="UP001243989">
    <property type="component" value="Unassembled WGS sequence"/>
</dbReference>
<protein>
    <submittedName>
        <fullName evidence="2">Uncharacterized protein</fullName>
    </submittedName>
</protein>
<proteinExistence type="predicted"/>
<feature type="region of interest" description="Disordered" evidence="1">
    <location>
        <begin position="199"/>
        <end position="242"/>
    </location>
</feature>
<name>A0AAJ0EBD2_9PEZI</name>
<evidence type="ECO:0000313" key="3">
    <source>
        <dbReference type="Proteomes" id="UP001243989"/>
    </source>
</evidence>
<keyword evidence="3" id="KW-1185">Reference proteome</keyword>
<dbReference type="RefSeq" id="XP_060440940.1">
    <property type="nucleotide sequence ID" value="XM_060581388.1"/>
</dbReference>
<sequence>MVVGPMDHSARDNNLQSAGEDHIIYTYTSLHVSLDTSTKTENNTETHMLSHVKVSRLPTRANPYNSIQSDEDLPFINHLIITFPKSVPPRAKRKLCQTLPNSSRYTKLPTHTIDMPKKGPAIHPTYAPAYFQISPPPPPPLHHYTKKPSPRGPSSRQKTTGGWVSLHLLQTGHRSTDSTGWTRRLSLSLLFAFQTLTSDPQSIHPPSLGKKKQKRQASKQSIQGRGPGAWRGAGSLGSSPQL</sequence>
<accession>A0AAJ0EBD2</accession>
<feature type="compositionally biased region" description="Gly residues" evidence="1">
    <location>
        <begin position="225"/>
        <end position="235"/>
    </location>
</feature>
<gene>
    <name evidence="2" type="ORF">BDP81DRAFT_103359</name>
</gene>
<evidence type="ECO:0000313" key="2">
    <source>
        <dbReference type="EMBL" id="KAK1624945.1"/>
    </source>
</evidence>
<comment type="caution">
    <text evidence="2">The sequence shown here is derived from an EMBL/GenBank/DDBJ whole genome shotgun (WGS) entry which is preliminary data.</text>
</comment>
<organism evidence="2 3">
    <name type="scientific">Colletotrichum phormii</name>
    <dbReference type="NCBI Taxonomy" id="359342"/>
    <lineage>
        <taxon>Eukaryota</taxon>
        <taxon>Fungi</taxon>
        <taxon>Dikarya</taxon>
        <taxon>Ascomycota</taxon>
        <taxon>Pezizomycotina</taxon>
        <taxon>Sordariomycetes</taxon>
        <taxon>Hypocreomycetidae</taxon>
        <taxon>Glomerellales</taxon>
        <taxon>Glomerellaceae</taxon>
        <taxon>Colletotrichum</taxon>
        <taxon>Colletotrichum acutatum species complex</taxon>
    </lineage>
</organism>
<dbReference type="AlphaFoldDB" id="A0AAJ0EBD2"/>
<evidence type="ECO:0000256" key="1">
    <source>
        <dbReference type="SAM" id="MobiDB-lite"/>
    </source>
</evidence>